<dbReference type="NCBIfam" id="TIGR03748">
    <property type="entry name" value="conj_PilL"/>
    <property type="match status" value="1"/>
</dbReference>
<evidence type="ECO:0000256" key="1">
    <source>
        <dbReference type="SAM" id="MobiDB-lite"/>
    </source>
</evidence>
<comment type="caution">
    <text evidence="2">The sequence shown here is derived from an EMBL/GenBank/DDBJ whole genome shotgun (WGS) entry which is preliminary data.</text>
</comment>
<accession>A0A2N7C9B1</accession>
<dbReference type="InterPro" id="IPR022260">
    <property type="entry name" value="Integr_conj_element_PilL"/>
</dbReference>
<organism evidence="2 3">
    <name type="scientific">Vibrio splendidus</name>
    <dbReference type="NCBI Taxonomy" id="29497"/>
    <lineage>
        <taxon>Bacteria</taxon>
        <taxon>Pseudomonadati</taxon>
        <taxon>Pseudomonadota</taxon>
        <taxon>Gammaproteobacteria</taxon>
        <taxon>Vibrionales</taxon>
        <taxon>Vibrionaceae</taxon>
        <taxon>Vibrio</taxon>
    </lineage>
</organism>
<dbReference type="Proteomes" id="UP000235405">
    <property type="component" value="Unassembled WGS sequence"/>
</dbReference>
<feature type="region of interest" description="Disordered" evidence="1">
    <location>
        <begin position="228"/>
        <end position="267"/>
    </location>
</feature>
<dbReference type="PROSITE" id="PS51257">
    <property type="entry name" value="PROKAR_LIPOPROTEIN"/>
    <property type="match status" value="1"/>
</dbReference>
<feature type="compositionally biased region" description="Low complexity" evidence="1">
    <location>
        <begin position="235"/>
        <end position="249"/>
    </location>
</feature>
<evidence type="ECO:0008006" key="4">
    <source>
        <dbReference type="Google" id="ProtNLM"/>
    </source>
</evidence>
<evidence type="ECO:0000313" key="3">
    <source>
        <dbReference type="Proteomes" id="UP000235405"/>
    </source>
</evidence>
<gene>
    <name evidence="2" type="ORF">BCV19_17745</name>
</gene>
<protein>
    <recommendedName>
        <fullName evidence="4">Toxin co-regulated pilus biosynthesis protein Q C-terminal domain-containing protein</fullName>
    </recommendedName>
</protein>
<proteinExistence type="predicted"/>
<name>A0A2N7C9B1_VIBSP</name>
<reference evidence="3" key="1">
    <citation type="submission" date="2016-07" db="EMBL/GenBank/DDBJ databases">
        <title>Nontailed viruses are major unrecognized killers of bacteria in the ocean.</title>
        <authorList>
            <person name="Kauffman K."/>
            <person name="Hussain F."/>
            <person name="Yang J."/>
            <person name="Arevalo P."/>
            <person name="Brown J."/>
            <person name="Cutler M."/>
            <person name="Kelly L."/>
            <person name="Polz M.F."/>
        </authorList>
    </citation>
    <scope>NUCLEOTIDE SEQUENCE [LARGE SCALE GENOMIC DNA]</scope>
    <source>
        <strain evidence="3">10N.286.54.F3</strain>
    </source>
</reference>
<sequence>MQTRWLMLSFAGLLAGCQTPPEPVETPPPPLNIRTAPELSGSSVQTSRYVIERSAGDQMTDILGVPIEARLPVMSKMSIKDGVEFLLSGSGVSLRTPTSYAETQLYAQPLPLGHTDMGHMSLRQALQVIGGQAFSLEEDVVRRNVGFRLKYGYEWQAPKPVTGFSEGMSPLTGTVKANEAVSISSASHSKKHGSSSVVMTPQLKKSLASKSASSEVWSSFEDDNDAFFASDMQGKPSSSSKVTSTPSKSSVKKKAQAPLLTADGKTAPKALPAPTTFFIGVNESPYRALSRWFHDKRIDKVAFELSAEEREVLMRPLEKHMNFTGSLPRTITQVGEALDLPLRLDVQQGVAGLHTLKGPVDVRWVKGETLKSAVASLAKSYQWRWLDGGVRASWMSEDDYPLTGEYGVVTPRGAFDKALDTVLEGYPVQAQLISSSRTVFITERQ</sequence>
<evidence type="ECO:0000313" key="2">
    <source>
        <dbReference type="EMBL" id="PMF17760.1"/>
    </source>
</evidence>
<dbReference type="RefSeq" id="WP_102300567.1">
    <property type="nucleotide sequence ID" value="NZ_MCSW01000215.1"/>
</dbReference>
<dbReference type="EMBL" id="MCSW01000215">
    <property type="protein sequence ID" value="PMF17760.1"/>
    <property type="molecule type" value="Genomic_DNA"/>
</dbReference>
<dbReference type="AlphaFoldDB" id="A0A2N7C9B1"/>